<dbReference type="KEGG" id="pfm:Pyrfu_0670"/>
<keyword evidence="1" id="KW-0812">Transmembrane</keyword>
<dbReference type="AlphaFoldDB" id="G0EHG4"/>
<gene>
    <name evidence="2" type="ordered locus">Pyrfu_0670</name>
</gene>
<evidence type="ECO:0000313" key="2">
    <source>
        <dbReference type="EMBL" id="AEM38539.1"/>
    </source>
</evidence>
<dbReference type="Proteomes" id="UP000001037">
    <property type="component" value="Chromosome"/>
</dbReference>
<protein>
    <submittedName>
        <fullName evidence="2">Uncharacterized protein</fullName>
    </submittedName>
</protein>
<dbReference type="EMBL" id="CP002838">
    <property type="protein sequence ID" value="AEM38539.1"/>
    <property type="molecule type" value="Genomic_DNA"/>
</dbReference>
<proteinExistence type="predicted"/>
<dbReference type="HOGENOM" id="CLU_641947_0_0_2"/>
<reference evidence="2 3" key="1">
    <citation type="journal article" date="2011" name="Stand. Genomic Sci.">
        <title>Complete genome sequence of the hyperthermophilic chemolithoautotroph Pyrolobus fumarii type strain (1A).</title>
        <authorList>
            <person name="Anderson I."/>
            <person name="Goker M."/>
            <person name="Nolan M."/>
            <person name="Lucas S."/>
            <person name="Hammon N."/>
            <person name="Deshpande S."/>
            <person name="Cheng J.F."/>
            <person name="Tapia R."/>
            <person name="Han C."/>
            <person name="Goodwin L."/>
            <person name="Pitluck S."/>
            <person name="Huntemann M."/>
            <person name="Liolios K."/>
            <person name="Ivanova N."/>
            <person name="Pagani I."/>
            <person name="Mavromatis K."/>
            <person name="Ovchinikova G."/>
            <person name="Pati A."/>
            <person name="Chen A."/>
            <person name="Palaniappan K."/>
            <person name="Land M."/>
            <person name="Hauser L."/>
            <person name="Brambilla E.M."/>
            <person name="Huber H."/>
            <person name="Yasawong M."/>
            <person name="Rohde M."/>
            <person name="Spring S."/>
            <person name="Abt B."/>
            <person name="Sikorski J."/>
            <person name="Wirth R."/>
            <person name="Detter J.C."/>
            <person name="Woyke T."/>
            <person name="Bristow J."/>
            <person name="Eisen J.A."/>
            <person name="Markowitz V."/>
            <person name="Hugenholtz P."/>
            <person name="Kyrpides N.C."/>
            <person name="Klenk H.P."/>
            <person name="Lapidus A."/>
        </authorList>
    </citation>
    <scope>NUCLEOTIDE SEQUENCE [LARGE SCALE GENOMIC DNA]</scope>
    <source>
        <strain evidence="3">DSM 11204 / 1A</strain>
    </source>
</reference>
<evidence type="ECO:0000256" key="1">
    <source>
        <dbReference type="SAM" id="Phobius"/>
    </source>
</evidence>
<keyword evidence="3" id="KW-1185">Reference proteome</keyword>
<keyword evidence="1" id="KW-0472">Membrane</keyword>
<keyword evidence="1" id="KW-1133">Transmembrane helix</keyword>
<feature type="transmembrane region" description="Helical" evidence="1">
    <location>
        <begin position="35"/>
        <end position="59"/>
    </location>
</feature>
<name>G0EHG4_PYRF1</name>
<accession>G0EHG4</accession>
<organism evidence="2 3">
    <name type="scientific">Pyrolobus fumarii (strain DSM 11204 / 1A)</name>
    <dbReference type="NCBI Taxonomy" id="694429"/>
    <lineage>
        <taxon>Archaea</taxon>
        <taxon>Thermoproteota</taxon>
        <taxon>Thermoprotei</taxon>
        <taxon>Desulfurococcales</taxon>
        <taxon>Pyrodictiaceae</taxon>
        <taxon>Pyrolobus</taxon>
    </lineage>
</organism>
<dbReference type="InParanoid" id="G0EHG4"/>
<evidence type="ECO:0000313" key="3">
    <source>
        <dbReference type="Proteomes" id="UP000001037"/>
    </source>
</evidence>
<sequence length="427" mass="46950">MLIEDLKGFLVSRGLINSVGGGMERAVEIAGAVRAASLTLAVIVLVLIAVVTGVFVYIYTTGASSETGASAGKAVVVMRSAATVEAVKVGAGYLELYVRGLQGEHKIDVIYVYNEHGDLLAAIGVNPPIKLEPGEVKRIVIPLVMLHGELFQTSKIRIVLATSSGVGIATGVVDAVTLRKVKPIVIGLVAGRAGECTIGNLWTDSNYIHWVYVDLIKGEYKLRYIDGSYTVDAQGRATILVNVSVLDLSRLFWTERYNLGPVVVFINPYSASKDYTVRVIDIYGNEYVFDMKALVQDSQEVVIDALILWEDLWWPGTGESLDNYVDHVVRFTVFTNGTARIEVVRASGCYLHMFMFSSSLPDFNSVPRIVDEYVANDYMLPPEYGVVYVKSHAAVVPDDILKHAIWDPVRGVWVKDWPPVFHVHILQ</sequence>